<evidence type="ECO:0000256" key="3">
    <source>
        <dbReference type="SAM" id="MobiDB-lite"/>
    </source>
</evidence>
<feature type="region of interest" description="Disordered" evidence="3">
    <location>
        <begin position="268"/>
        <end position="357"/>
    </location>
</feature>
<comment type="caution">
    <text evidence="2">Lacks conserved residue(s) required for the propagation of feature annotation.</text>
</comment>
<dbReference type="InterPro" id="IPR013087">
    <property type="entry name" value="Znf_C2H2_type"/>
</dbReference>
<dbReference type="InterPro" id="IPR000436">
    <property type="entry name" value="Sushi_SCR_CCP_dom"/>
</dbReference>
<proteinExistence type="predicted"/>
<evidence type="ECO:0000256" key="1">
    <source>
        <dbReference type="ARBA" id="ARBA00023157"/>
    </source>
</evidence>
<feature type="compositionally biased region" description="Basic and acidic residues" evidence="3">
    <location>
        <begin position="275"/>
        <end position="290"/>
    </location>
</feature>
<feature type="compositionally biased region" description="Basic and acidic residues" evidence="3">
    <location>
        <begin position="302"/>
        <end position="322"/>
    </location>
</feature>
<dbReference type="PROSITE" id="PS50923">
    <property type="entry name" value="SUSHI"/>
    <property type="match status" value="1"/>
</dbReference>
<dbReference type="EMBL" id="NEDP02000459">
    <property type="protein sequence ID" value="OWF55854.1"/>
    <property type="molecule type" value="Genomic_DNA"/>
</dbReference>
<comment type="caution">
    <text evidence="5">The sequence shown here is derived from an EMBL/GenBank/DDBJ whole genome shotgun (WGS) entry which is preliminary data.</text>
</comment>
<accession>A0A210R4L0</accession>
<keyword evidence="1" id="KW-1015">Disulfide bond</keyword>
<dbReference type="OrthoDB" id="6127264at2759"/>
<feature type="region of interest" description="Disordered" evidence="3">
    <location>
        <begin position="473"/>
        <end position="504"/>
    </location>
</feature>
<feature type="domain" description="Sushi" evidence="4">
    <location>
        <begin position="1"/>
        <end position="53"/>
    </location>
</feature>
<keyword evidence="2" id="KW-0768">Sushi</keyword>
<sequence>MTCPDPPSVANGYISSNTSTSVTYACNDGFGLSGYAQVLCSGGAWGTLPYCYTSWNRNNNNFIATGNVSSTLEEPEATPDYIIYGVYGAVGSCILALLAGCLLCWLHQCGCYDGPAVGFGGSYVYSDRRCCYWGDLNVNCCNFQCSCCKRRCCRYVRKKSHGKVHFQTTPTPEHVALQKFLMKKKRKRRFGPIPCCLRAGRCLLGCLLCCCRWKRRKAKLAKQLEKAEEEKLLSVIVVQETKDEESNIINVQPMEGNQDGDREKVAEKTLWATPKPEEDEKKKVPEKKAEPIGPPLMAIREAPTKPRETKPEPEKEKVKKAEPVGPPLMVIRAPPPKPKKKKRKEEKKGGFESTPAPDFAIVVASTKNPFGNVDVKPSKRAGISQTEANGGQLERSFPVGKGNKVSSSPSANVIETNLTFDKNINKKVSKWTDMNDEELWRMQPQQNLFSPEAPIKTRKTAGEMIPLASLFKISGAPKPVRNQKKPEKKRKEDEGDNFGLPSVGSKRTVIPRLF</sequence>
<dbReference type="AlphaFoldDB" id="A0A210R4L0"/>
<protein>
    <recommendedName>
        <fullName evidence="4">Sushi domain-containing protein</fullName>
    </recommendedName>
</protein>
<reference evidence="5 6" key="1">
    <citation type="journal article" date="2017" name="Nat. Ecol. Evol.">
        <title>Scallop genome provides insights into evolution of bilaterian karyotype and development.</title>
        <authorList>
            <person name="Wang S."/>
            <person name="Zhang J."/>
            <person name="Jiao W."/>
            <person name="Li J."/>
            <person name="Xun X."/>
            <person name="Sun Y."/>
            <person name="Guo X."/>
            <person name="Huan P."/>
            <person name="Dong B."/>
            <person name="Zhang L."/>
            <person name="Hu X."/>
            <person name="Sun X."/>
            <person name="Wang J."/>
            <person name="Zhao C."/>
            <person name="Wang Y."/>
            <person name="Wang D."/>
            <person name="Huang X."/>
            <person name="Wang R."/>
            <person name="Lv J."/>
            <person name="Li Y."/>
            <person name="Zhang Z."/>
            <person name="Liu B."/>
            <person name="Lu W."/>
            <person name="Hui Y."/>
            <person name="Liang J."/>
            <person name="Zhou Z."/>
            <person name="Hou R."/>
            <person name="Li X."/>
            <person name="Liu Y."/>
            <person name="Li H."/>
            <person name="Ning X."/>
            <person name="Lin Y."/>
            <person name="Zhao L."/>
            <person name="Xing Q."/>
            <person name="Dou J."/>
            <person name="Li Y."/>
            <person name="Mao J."/>
            <person name="Guo H."/>
            <person name="Dou H."/>
            <person name="Li T."/>
            <person name="Mu C."/>
            <person name="Jiang W."/>
            <person name="Fu Q."/>
            <person name="Fu X."/>
            <person name="Miao Y."/>
            <person name="Liu J."/>
            <person name="Yu Q."/>
            <person name="Li R."/>
            <person name="Liao H."/>
            <person name="Li X."/>
            <person name="Kong Y."/>
            <person name="Jiang Z."/>
            <person name="Chourrout D."/>
            <person name="Li R."/>
            <person name="Bao Z."/>
        </authorList>
    </citation>
    <scope>NUCLEOTIDE SEQUENCE [LARGE SCALE GENOMIC DNA]</scope>
    <source>
        <strain evidence="5 6">PY_sf001</strain>
    </source>
</reference>
<evidence type="ECO:0000313" key="6">
    <source>
        <dbReference type="Proteomes" id="UP000242188"/>
    </source>
</evidence>
<keyword evidence="6" id="KW-1185">Reference proteome</keyword>
<organism evidence="5 6">
    <name type="scientific">Mizuhopecten yessoensis</name>
    <name type="common">Japanese scallop</name>
    <name type="synonym">Patinopecten yessoensis</name>
    <dbReference type="NCBI Taxonomy" id="6573"/>
    <lineage>
        <taxon>Eukaryota</taxon>
        <taxon>Metazoa</taxon>
        <taxon>Spiralia</taxon>
        <taxon>Lophotrochozoa</taxon>
        <taxon>Mollusca</taxon>
        <taxon>Bivalvia</taxon>
        <taxon>Autobranchia</taxon>
        <taxon>Pteriomorphia</taxon>
        <taxon>Pectinida</taxon>
        <taxon>Pectinoidea</taxon>
        <taxon>Pectinidae</taxon>
        <taxon>Mizuhopecten</taxon>
    </lineage>
</organism>
<evidence type="ECO:0000256" key="2">
    <source>
        <dbReference type="PROSITE-ProRule" id="PRU00302"/>
    </source>
</evidence>
<feature type="region of interest" description="Disordered" evidence="3">
    <location>
        <begin position="369"/>
        <end position="410"/>
    </location>
</feature>
<dbReference type="InterPro" id="IPR035976">
    <property type="entry name" value="Sushi/SCR/CCP_sf"/>
</dbReference>
<dbReference type="PROSITE" id="PS00028">
    <property type="entry name" value="ZINC_FINGER_C2H2_1"/>
    <property type="match status" value="1"/>
</dbReference>
<dbReference type="SMART" id="SM00032">
    <property type="entry name" value="CCP"/>
    <property type="match status" value="1"/>
</dbReference>
<name>A0A210R4L0_MIZYE</name>
<dbReference type="SUPFAM" id="SSF57535">
    <property type="entry name" value="Complement control module/SCR domain"/>
    <property type="match status" value="1"/>
</dbReference>
<dbReference type="CDD" id="cd00033">
    <property type="entry name" value="CCP"/>
    <property type="match status" value="1"/>
</dbReference>
<gene>
    <name evidence="5" type="ORF">KP79_PYT11634</name>
</gene>
<evidence type="ECO:0000259" key="4">
    <source>
        <dbReference type="PROSITE" id="PS50923"/>
    </source>
</evidence>
<dbReference type="Proteomes" id="UP000242188">
    <property type="component" value="Unassembled WGS sequence"/>
</dbReference>
<evidence type="ECO:0000313" key="5">
    <source>
        <dbReference type="EMBL" id="OWF55854.1"/>
    </source>
</evidence>
<dbReference type="Gene3D" id="2.10.70.10">
    <property type="entry name" value="Complement Module, domain 1"/>
    <property type="match status" value="1"/>
</dbReference>